<keyword evidence="1" id="KW-1133">Transmembrane helix</keyword>
<protein>
    <recommendedName>
        <fullName evidence="2">F-box domain-containing protein</fullName>
    </recommendedName>
</protein>
<evidence type="ECO:0000256" key="1">
    <source>
        <dbReference type="SAM" id="Phobius"/>
    </source>
</evidence>
<dbReference type="PANTHER" id="PTHR34223">
    <property type="entry name" value="OS11G0201299 PROTEIN"/>
    <property type="match status" value="1"/>
</dbReference>
<dbReference type="InterPro" id="IPR032675">
    <property type="entry name" value="LRR_dom_sf"/>
</dbReference>
<evidence type="ECO:0000313" key="4">
    <source>
        <dbReference type="Proteomes" id="UP000188268"/>
    </source>
</evidence>
<evidence type="ECO:0000259" key="2">
    <source>
        <dbReference type="Pfam" id="PF00646"/>
    </source>
</evidence>
<dbReference type="Gramene" id="OMO77172">
    <property type="protein sequence ID" value="OMO77172"/>
    <property type="gene ID" value="CCACVL1_15179"/>
</dbReference>
<dbReference type="OrthoDB" id="937650at2759"/>
<dbReference type="InterPro" id="IPR053197">
    <property type="entry name" value="F-box_SCFL_complex_component"/>
</dbReference>
<keyword evidence="4" id="KW-1185">Reference proteome</keyword>
<dbReference type="PANTHER" id="PTHR34223:SF51">
    <property type="entry name" value="OS06G0556300 PROTEIN"/>
    <property type="match status" value="1"/>
</dbReference>
<feature type="domain" description="F-box" evidence="2">
    <location>
        <begin position="25"/>
        <end position="66"/>
    </location>
</feature>
<feature type="transmembrane region" description="Helical" evidence="1">
    <location>
        <begin position="549"/>
        <end position="576"/>
    </location>
</feature>
<name>A0A1R3I3K1_COCAP</name>
<gene>
    <name evidence="3" type="ORF">CCACVL1_15179</name>
</gene>
<dbReference type="Pfam" id="PF00646">
    <property type="entry name" value="F-box"/>
    <property type="match status" value="1"/>
</dbReference>
<keyword evidence="1" id="KW-0812">Transmembrane</keyword>
<accession>A0A1R3I3K1</accession>
<comment type="caution">
    <text evidence="3">The sequence shown here is derived from an EMBL/GenBank/DDBJ whole genome shotgun (WGS) entry which is preliminary data.</text>
</comment>
<dbReference type="EMBL" id="AWWV01010785">
    <property type="protein sequence ID" value="OMO77172.1"/>
    <property type="molecule type" value="Genomic_DNA"/>
</dbReference>
<dbReference type="Proteomes" id="UP000188268">
    <property type="component" value="Unassembled WGS sequence"/>
</dbReference>
<dbReference type="Gene3D" id="3.80.10.10">
    <property type="entry name" value="Ribonuclease Inhibitor"/>
    <property type="match status" value="1"/>
</dbReference>
<keyword evidence="1" id="KW-0472">Membrane</keyword>
<proteinExistence type="predicted"/>
<dbReference type="InterPro" id="IPR001810">
    <property type="entry name" value="F-box_dom"/>
</dbReference>
<dbReference type="STRING" id="210143.A0A1R3I3K1"/>
<dbReference type="AlphaFoldDB" id="A0A1R3I3K1"/>
<sequence length="585" mass="67257">MAEMEKIKKAKKNHGEDEMAEMDRLTDLPDGILLHILSFLMDFSYRRCVQTTLLSKRWNNLWTSVPDLICHRGESKNVPSFKKFVRHVFSRRQNLPLNKLSLDYYGKDKSFITTIINYAISHNVQHFSLYAQLASLASLLPLFNTSGSLKTLKLKSFSDLYLLEGFTLPNLTSLCLDQCSFWNSVDCEPTSIDPFVGLFNLKSLQLLRFSAGRRVTNFKISGPQLHSLTITGHYQYKLEIIAPKLQFLGLESFHLSEFSDLDLPLLEIAELLEIGVALRLPHPRPPIDMFRRLYNAEALVLSSDMIMLRRLKAGETEKVPVLFVSSSNLPVREMSTGTMDRAIINLSFHCHVTLLRSHLDSYSSIRFHADVKCISFVIEKAIGSVDLLRGELQQLRNVMIISVLLQFEFVFWITLPSWKSQNSPLLEIAELAELTKPTEFYDYPSPYPRPLMDVFRGLYNAEALVLSSDVIQLLMEYPAYVLEDQSSPFVRLTTMKVKCAARFKDFRLKRNLLVYRLYQLTRATHFMQSLMILMKDSPRRPEVMEKASAIIGMVLTFQVLGVVCLWSFVTFLLRLFPSRPVAENY</sequence>
<dbReference type="SUPFAM" id="SSF81383">
    <property type="entry name" value="F-box domain"/>
    <property type="match status" value="1"/>
</dbReference>
<organism evidence="3 4">
    <name type="scientific">Corchorus capsularis</name>
    <name type="common">Jute</name>
    <dbReference type="NCBI Taxonomy" id="210143"/>
    <lineage>
        <taxon>Eukaryota</taxon>
        <taxon>Viridiplantae</taxon>
        <taxon>Streptophyta</taxon>
        <taxon>Embryophyta</taxon>
        <taxon>Tracheophyta</taxon>
        <taxon>Spermatophyta</taxon>
        <taxon>Magnoliopsida</taxon>
        <taxon>eudicotyledons</taxon>
        <taxon>Gunneridae</taxon>
        <taxon>Pentapetalae</taxon>
        <taxon>rosids</taxon>
        <taxon>malvids</taxon>
        <taxon>Malvales</taxon>
        <taxon>Malvaceae</taxon>
        <taxon>Grewioideae</taxon>
        <taxon>Apeibeae</taxon>
        <taxon>Corchorus</taxon>
    </lineage>
</organism>
<reference evidence="3 4" key="1">
    <citation type="submission" date="2013-09" db="EMBL/GenBank/DDBJ databases">
        <title>Corchorus capsularis genome sequencing.</title>
        <authorList>
            <person name="Alam M."/>
            <person name="Haque M.S."/>
            <person name="Islam M.S."/>
            <person name="Emdad E.M."/>
            <person name="Islam M.M."/>
            <person name="Ahmed B."/>
            <person name="Halim A."/>
            <person name="Hossen Q.M.M."/>
            <person name="Hossain M.Z."/>
            <person name="Ahmed R."/>
            <person name="Khan M.M."/>
            <person name="Islam R."/>
            <person name="Rashid M.M."/>
            <person name="Khan S.A."/>
            <person name="Rahman M.S."/>
            <person name="Alam M."/>
        </authorList>
    </citation>
    <scope>NUCLEOTIDE SEQUENCE [LARGE SCALE GENOMIC DNA]</scope>
    <source>
        <strain evidence="4">cv. CVL-1</strain>
        <tissue evidence="3">Whole seedling</tissue>
    </source>
</reference>
<dbReference type="InterPro" id="IPR036047">
    <property type="entry name" value="F-box-like_dom_sf"/>
</dbReference>
<evidence type="ECO:0000313" key="3">
    <source>
        <dbReference type="EMBL" id="OMO77172.1"/>
    </source>
</evidence>